<gene>
    <name evidence="1" type="ORF">PPRIM_AZ9-3.1.T0730129</name>
</gene>
<evidence type="ECO:0000313" key="2">
    <source>
        <dbReference type="Proteomes" id="UP000688137"/>
    </source>
</evidence>
<reference evidence="1" key="1">
    <citation type="submission" date="2021-01" db="EMBL/GenBank/DDBJ databases">
        <authorList>
            <consortium name="Genoscope - CEA"/>
            <person name="William W."/>
        </authorList>
    </citation>
    <scope>NUCLEOTIDE SEQUENCE</scope>
</reference>
<dbReference type="AlphaFoldDB" id="A0A8S1MXI5"/>
<organism evidence="1 2">
    <name type="scientific">Paramecium primaurelia</name>
    <dbReference type="NCBI Taxonomy" id="5886"/>
    <lineage>
        <taxon>Eukaryota</taxon>
        <taxon>Sar</taxon>
        <taxon>Alveolata</taxon>
        <taxon>Ciliophora</taxon>
        <taxon>Intramacronucleata</taxon>
        <taxon>Oligohymenophorea</taxon>
        <taxon>Peniculida</taxon>
        <taxon>Parameciidae</taxon>
        <taxon>Paramecium</taxon>
    </lineage>
</organism>
<keyword evidence="2" id="KW-1185">Reference proteome</keyword>
<dbReference type="Proteomes" id="UP000688137">
    <property type="component" value="Unassembled WGS sequence"/>
</dbReference>
<protein>
    <submittedName>
        <fullName evidence="1">Uncharacterized protein</fullName>
    </submittedName>
</protein>
<dbReference type="EMBL" id="CAJJDM010000076">
    <property type="protein sequence ID" value="CAD8085068.1"/>
    <property type="molecule type" value="Genomic_DNA"/>
</dbReference>
<sequence length="104" mass="12375">MNRFKSKYKLPPKLNTQPIDPRVSYYEVKLQELSSQPSQKYKVQQSTSLTHEGFVRQRKTISDYNKLQTPLPKIQTVRKYNEEYRNIFSQRNLTRLVGGLQQLL</sequence>
<evidence type="ECO:0000313" key="1">
    <source>
        <dbReference type="EMBL" id="CAD8085068.1"/>
    </source>
</evidence>
<accession>A0A8S1MXI5</accession>
<proteinExistence type="predicted"/>
<name>A0A8S1MXI5_PARPR</name>
<comment type="caution">
    <text evidence="1">The sequence shown here is derived from an EMBL/GenBank/DDBJ whole genome shotgun (WGS) entry which is preliminary data.</text>
</comment>